<dbReference type="EMBL" id="CP018082">
    <property type="protein sequence ID" value="APE35875.1"/>
    <property type="molecule type" value="Genomic_DNA"/>
</dbReference>
<reference evidence="1" key="1">
    <citation type="submission" date="2016-11" db="EMBL/GenBank/DDBJ databases">
        <authorList>
            <person name="Jaros S."/>
            <person name="Januszkiewicz K."/>
            <person name="Wedrychowicz H."/>
        </authorList>
    </citation>
    <scope>NUCLEOTIDE SEQUENCE [LARGE SCALE GENOMIC DNA]</scope>
    <source>
        <strain evidence="1">Y48</strain>
    </source>
</reference>
<dbReference type="GO" id="GO:0016491">
    <property type="term" value="F:oxidoreductase activity"/>
    <property type="evidence" value="ECO:0007669"/>
    <property type="project" value="InterPro"/>
</dbReference>
<proteinExistence type="predicted"/>
<accession>A0A1J0VUY9</accession>
<sequence>MNSENSPTEADRMAALGGTWALETGGATVFSWDYDAGNERLLALYGKGKQRQWDAEVRLDWSHEVDPDNPIGMPDEFVWIADSDLWRALPEADRITVRQHLAGWLYSQFLHGEQGGLVCAAKVVQTVPDMDAKFYAATQVMDEARHVEVYQRMLDTKIGVRYGMSTPLRGLFETIVRDSRWDITYLGVQVLIEGLALASFSIQRDRLRDPLARTLNTYVLQDEARHVAFGRLALRDFYRQLTDAELREREEFAIEACWTLRDRFAGEDMWRNLDYGAEDCIALARRSPAMREFRRRLFSRVVPTLRDINLFGPRMQQALKDLGVFGFSEIDGAAINAEDERLAQEIDRQERLVRGREIADTIAVGKEDIA</sequence>
<protein>
    <submittedName>
        <fullName evidence="1">Aminobenzoate oxygenase</fullName>
    </submittedName>
</protein>
<dbReference type="KEGG" id="nsl:BOX37_20145"/>
<gene>
    <name evidence="1" type="ORF">BOX37_20145</name>
</gene>
<evidence type="ECO:0000313" key="2">
    <source>
        <dbReference type="Proteomes" id="UP000183810"/>
    </source>
</evidence>
<keyword evidence="2" id="KW-1185">Reference proteome</keyword>
<dbReference type="Pfam" id="PF11583">
    <property type="entry name" value="AurF"/>
    <property type="match status" value="1"/>
</dbReference>
<dbReference type="SUPFAM" id="SSF47240">
    <property type="entry name" value="Ferritin-like"/>
    <property type="match status" value="1"/>
</dbReference>
<organism evidence="1 2">
    <name type="scientific">Nocardia mangyaensis</name>
    <dbReference type="NCBI Taxonomy" id="2213200"/>
    <lineage>
        <taxon>Bacteria</taxon>
        <taxon>Bacillati</taxon>
        <taxon>Actinomycetota</taxon>
        <taxon>Actinomycetes</taxon>
        <taxon>Mycobacteriales</taxon>
        <taxon>Nocardiaceae</taxon>
        <taxon>Nocardia</taxon>
    </lineage>
</organism>
<dbReference type="AlphaFoldDB" id="A0A1J0VUY9"/>
<dbReference type="Proteomes" id="UP000183810">
    <property type="component" value="Chromosome"/>
</dbReference>
<dbReference type="Gene3D" id="1.10.620.20">
    <property type="entry name" value="Ribonucleotide Reductase, subunit A"/>
    <property type="match status" value="1"/>
</dbReference>
<dbReference type="InterPro" id="IPR009078">
    <property type="entry name" value="Ferritin-like_SF"/>
</dbReference>
<dbReference type="CDD" id="cd00657">
    <property type="entry name" value="Ferritin_like"/>
    <property type="match status" value="1"/>
</dbReference>
<dbReference type="RefSeq" id="WP_071929064.1">
    <property type="nucleotide sequence ID" value="NZ_CP018082.1"/>
</dbReference>
<name>A0A1J0VUY9_9NOCA</name>
<evidence type="ECO:0000313" key="1">
    <source>
        <dbReference type="EMBL" id="APE35875.1"/>
    </source>
</evidence>
<dbReference type="InterPro" id="IPR012348">
    <property type="entry name" value="RNR-like"/>
</dbReference>
<dbReference type="InterPro" id="IPR025859">
    <property type="entry name" value="AurF/CmlI"/>
</dbReference>